<dbReference type="OrthoDB" id="1728340at2759"/>
<evidence type="ECO:0000256" key="2">
    <source>
        <dbReference type="ARBA" id="ARBA00022989"/>
    </source>
</evidence>
<dbReference type="STRING" id="210143.A0A1R3HFG4"/>
<organism evidence="5 6">
    <name type="scientific">Corchorus capsularis</name>
    <name type="common">Jute</name>
    <dbReference type="NCBI Taxonomy" id="210143"/>
    <lineage>
        <taxon>Eukaryota</taxon>
        <taxon>Viridiplantae</taxon>
        <taxon>Streptophyta</taxon>
        <taxon>Embryophyta</taxon>
        <taxon>Tracheophyta</taxon>
        <taxon>Spermatophyta</taxon>
        <taxon>Magnoliopsida</taxon>
        <taxon>eudicotyledons</taxon>
        <taxon>Gunneridae</taxon>
        <taxon>Pentapetalae</taxon>
        <taxon>rosids</taxon>
        <taxon>malvids</taxon>
        <taxon>Malvales</taxon>
        <taxon>Malvaceae</taxon>
        <taxon>Grewioideae</taxon>
        <taxon>Apeibeae</taxon>
        <taxon>Corchorus</taxon>
    </lineage>
</organism>
<dbReference type="PANTHER" id="PTHR31218">
    <property type="entry name" value="WAT1-RELATED PROTEIN"/>
    <property type="match status" value="1"/>
</dbReference>
<keyword evidence="3 4" id="KW-0472">Membrane</keyword>
<keyword evidence="2 4" id="KW-1133">Transmembrane helix</keyword>
<dbReference type="Gramene" id="OMO69051">
    <property type="protein sequence ID" value="OMO69051"/>
    <property type="gene ID" value="CCACVL1_19672"/>
</dbReference>
<keyword evidence="6" id="KW-1185">Reference proteome</keyword>
<gene>
    <name evidence="5" type="ORF">CCACVL1_19672</name>
</gene>
<accession>A0A1R3HFG4</accession>
<protein>
    <submittedName>
        <fullName evidence="5">Putative Auxin-induced protein 5NG4</fullName>
    </submittedName>
</protein>
<evidence type="ECO:0000256" key="3">
    <source>
        <dbReference type="ARBA" id="ARBA00023136"/>
    </source>
</evidence>
<sequence length="189" mass="19954">MKVMMNWLNLKPYAICIFLNICSAGLNIISKASLNNGMSSYVLVVYGCIVGTLTTALFALLFERMEPLDIGKLSAQAKVGGTLVALAGATLMILYKGSVVFSPHFSAIPSHHSNKTSSSSKLSSNNKDWVKGSLFILVAYVSGAAYFLLQVAVGTGSTDKPPLLSRQPSVVAGLVVNLKKLSVGKASLP</sequence>
<dbReference type="InterPro" id="IPR030184">
    <property type="entry name" value="WAT1-related"/>
</dbReference>
<comment type="caution">
    <text evidence="5">The sequence shown here is derived from an EMBL/GenBank/DDBJ whole genome shotgun (WGS) entry which is preliminary data.</text>
</comment>
<evidence type="ECO:0000313" key="6">
    <source>
        <dbReference type="Proteomes" id="UP000188268"/>
    </source>
</evidence>
<dbReference type="AlphaFoldDB" id="A0A1R3HFG4"/>
<reference evidence="5 6" key="1">
    <citation type="submission" date="2013-09" db="EMBL/GenBank/DDBJ databases">
        <title>Corchorus capsularis genome sequencing.</title>
        <authorList>
            <person name="Alam M."/>
            <person name="Haque M.S."/>
            <person name="Islam M.S."/>
            <person name="Emdad E.M."/>
            <person name="Islam M.M."/>
            <person name="Ahmed B."/>
            <person name="Halim A."/>
            <person name="Hossen Q.M.M."/>
            <person name="Hossain M.Z."/>
            <person name="Ahmed R."/>
            <person name="Khan M.M."/>
            <person name="Islam R."/>
            <person name="Rashid M.M."/>
            <person name="Khan S.A."/>
            <person name="Rahman M.S."/>
            <person name="Alam M."/>
        </authorList>
    </citation>
    <scope>NUCLEOTIDE SEQUENCE [LARGE SCALE GENOMIC DNA]</scope>
    <source>
        <strain evidence="6">cv. CVL-1</strain>
        <tissue evidence="5">Whole seedling</tissue>
    </source>
</reference>
<name>A0A1R3HFG4_COCAP</name>
<proteinExistence type="predicted"/>
<dbReference type="EMBL" id="AWWV01012105">
    <property type="protein sequence ID" value="OMO69051.1"/>
    <property type="molecule type" value="Genomic_DNA"/>
</dbReference>
<feature type="transmembrane region" description="Helical" evidence="4">
    <location>
        <begin position="82"/>
        <end position="108"/>
    </location>
</feature>
<evidence type="ECO:0000313" key="5">
    <source>
        <dbReference type="EMBL" id="OMO69051.1"/>
    </source>
</evidence>
<feature type="transmembrane region" description="Helical" evidence="4">
    <location>
        <begin position="12"/>
        <end position="29"/>
    </location>
</feature>
<dbReference type="GO" id="GO:0016020">
    <property type="term" value="C:membrane"/>
    <property type="evidence" value="ECO:0007669"/>
    <property type="project" value="InterPro"/>
</dbReference>
<keyword evidence="1 4" id="KW-0812">Transmembrane</keyword>
<evidence type="ECO:0000256" key="4">
    <source>
        <dbReference type="SAM" id="Phobius"/>
    </source>
</evidence>
<dbReference type="GO" id="GO:0022857">
    <property type="term" value="F:transmembrane transporter activity"/>
    <property type="evidence" value="ECO:0007669"/>
    <property type="project" value="InterPro"/>
</dbReference>
<evidence type="ECO:0000256" key="1">
    <source>
        <dbReference type="ARBA" id="ARBA00022692"/>
    </source>
</evidence>
<dbReference type="Proteomes" id="UP000188268">
    <property type="component" value="Unassembled WGS sequence"/>
</dbReference>
<feature type="transmembrane region" description="Helical" evidence="4">
    <location>
        <begin position="129"/>
        <end position="149"/>
    </location>
</feature>
<feature type="transmembrane region" description="Helical" evidence="4">
    <location>
        <begin position="41"/>
        <end position="62"/>
    </location>
</feature>